<dbReference type="InterPro" id="IPR013900">
    <property type="entry name" value="RNR_inhibitor"/>
</dbReference>
<keyword evidence="8" id="KW-1185">Reference proteome</keyword>
<evidence type="ECO:0000256" key="2">
    <source>
        <dbReference type="ARBA" id="ARBA00004496"/>
    </source>
</evidence>
<evidence type="ECO:0000313" key="7">
    <source>
        <dbReference type="EMBL" id="KDR83755.1"/>
    </source>
</evidence>
<dbReference type="Proteomes" id="UP000027222">
    <property type="component" value="Unassembled WGS sequence"/>
</dbReference>
<evidence type="ECO:0000313" key="8">
    <source>
        <dbReference type="Proteomes" id="UP000027222"/>
    </source>
</evidence>
<dbReference type="GO" id="GO:0005634">
    <property type="term" value="C:nucleus"/>
    <property type="evidence" value="ECO:0007669"/>
    <property type="project" value="UniProtKB-SubCell"/>
</dbReference>
<evidence type="ECO:0000256" key="6">
    <source>
        <dbReference type="SAM" id="MobiDB-lite"/>
    </source>
</evidence>
<proteinExistence type="inferred from homology"/>
<comment type="subcellular location">
    <subcellularLocation>
        <location evidence="2">Cytoplasm</location>
    </subcellularLocation>
    <subcellularLocation>
        <location evidence="1">Nucleus</location>
    </subcellularLocation>
</comment>
<protein>
    <submittedName>
        <fullName evidence="7">Uncharacterized protein</fullName>
    </submittedName>
</protein>
<evidence type="ECO:0000256" key="3">
    <source>
        <dbReference type="ARBA" id="ARBA00005459"/>
    </source>
</evidence>
<dbReference type="EMBL" id="KL142368">
    <property type="protein sequence ID" value="KDR83755.1"/>
    <property type="molecule type" value="Genomic_DNA"/>
</dbReference>
<dbReference type="GO" id="GO:0005737">
    <property type="term" value="C:cytoplasm"/>
    <property type="evidence" value="ECO:0007669"/>
    <property type="project" value="UniProtKB-SubCell"/>
</dbReference>
<dbReference type="Pfam" id="PF08591">
    <property type="entry name" value="RNR_inhib"/>
    <property type="match status" value="1"/>
</dbReference>
<dbReference type="OrthoDB" id="4072855at2759"/>
<name>A0A067TKI5_GALM3</name>
<gene>
    <name evidence="7" type="ORF">GALMADRAFT_236111</name>
</gene>
<organism evidence="7 8">
    <name type="scientific">Galerina marginata (strain CBS 339.88)</name>
    <dbReference type="NCBI Taxonomy" id="685588"/>
    <lineage>
        <taxon>Eukaryota</taxon>
        <taxon>Fungi</taxon>
        <taxon>Dikarya</taxon>
        <taxon>Basidiomycota</taxon>
        <taxon>Agaricomycotina</taxon>
        <taxon>Agaricomycetes</taxon>
        <taxon>Agaricomycetidae</taxon>
        <taxon>Agaricales</taxon>
        <taxon>Agaricineae</taxon>
        <taxon>Strophariaceae</taxon>
        <taxon>Galerina</taxon>
    </lineage>
</organism>
<accession>A0A067TKI5</accession>
<dbReference type="AlphaFoldDB" id="A0A067TKI5"/>
<evidence type="ECO:0000256" key="1">
    <source>
        <dbReference type="ARBA" id="ARBA00004123"/>
    </source>
</evidence>
<comment type="similarity">
    <text evidence="3">Belongs to the DIF1/spd1 family.</text>
</comment>
<evidence type="ECO:0000256" key="4">
    <source>
        <dbReference type="ARBA" id="ARBA00022490"/>
    </source>
</evidence>
<dbReference type="HOGENOM" id="CLU_110349_0_0_1"/>
<keyword evidence="5" id="KW-0539">Nucleus</keyword>
<keyword evidence="4" id="KW-0963">Cytoplasm</keyword>
<feature type="region of interest" description="Disordered" evidence="6">
    <location>
        <begin position="178"/>
        <end position="208"/>
    </location>
</feature>
<reference evidence="8" key="1">
    <citation type="journal article" date="2014" name="Proc. Natl. Acad. Sci. U.S.A.">
        <title>Extensive sampling of basidiomycete genomes demonstrates inadequacy of the white-rot/brown-rot paradigm for wood decay fungi.</title>
        <authorList>
            <person name="Riley R."/>
            <person name="Salamov A.A."/>
            <person name="Brown D.W."/>
            <person name="Nagy L.G."/>
            <person name="Floudas D."/>
            <person name="Held B.W."/>
            <person name="Levasseur A."/>
            <person name="Lombard V."/>
            <person name="Morin E."/>
            <person name="Otillar R."/>
            <person name="Lindquist E.A."/>
            <person name="Sun H."/>
            <person name="LaButti K.M."/>
            <person name="Schmutz J."/>
            <person name="Jabbour D."/>
            <person name="Luo H."/>
            <person name="Baker S.E."/>
            <person name="Pisabarro A.G."/>
            <person name="Walton J.D."/>
            <person name="Blanchette R.A."/>
            <person name="Henrissat B."/>
            <person name="Martin F."/>
            <person name="Cullen D."/>
            <person name="Hibbett D.S."/>
            <person name="Grigoriev I.V."/>
        </authorList>
    </citation>
    <scope>NUCLEOTIDE SEQUENCE [LARGE SCALE GENOMIC DNA]</scope>
    <source>
        <strain evidence="8">CBS 339.88</strain>
    </source>
</reference>
<evidence type="ECO:0000256" key="5">
    <source>
        <dbReference type="ARBA" id="ARBA00023242"/>
    </source>
</evidence>
<sequence>MDAPNKRVLTDEVREAVLSSDQFSRSSSSGTPEDLVQRLRSVGARGRKSVLEGYKTAPSSFTKSQSTGTVIFKSMKDTLQEVYASGNASVAPAIGNDISRKRSLSISDQGGCDTVPQDCDMIPEDNELGGELSSRVIANPIISRPMKPLRTSRRSLFETQSLPSGSFAFGVSGQNLAAQSTAGINNEEDWSEEATLQSSDQPFEPMVL</sequence>